<feature type="compositionally biased region" description="Basic and acidic residues" evidence="1">
    <location>
        <begin position="82"/>
        <end position="101"/>
    </location>
</feature>
<feature type="compositionally biased region" description="Basic residues" evidence="1">
    <location>
        <begin position="69"/>
        <end position="79"/>
    </location>
</feature>
<comment type="caution">
    <text evidence="2">The sequence shown here is derived from an EMBL/GenBank/DDBJ whole genome shotgun (WGS) entry which is preliminary data.</text>
</comment>
<dbReference type="Proteomes" id="UP001311232">
    <property type="component" value="Unassembled WGS sequence"/>
</dbReference>
<feature type="region of interest" description="Disordered" evidence="1">
    <location>
        <begin position="58"/>
        <end position="115"/>
    </location>
</feature>
<dbReference type="AlphaFoldDB" id="A0AAV9SP84"/>
<gene>
    <name evidence="2" type="ORF">CRENBAI_016774</name>
</gene>
<organism evidence="2 3">
    <name type="scientific">Crenichthys baileyi</name>
    <name type="common">White River springfish</name>
    <dbReference type="NCBI Taxonomy" id="28760"/>
    <lineage>
        <taxon>Eukaryota</taxon>
        <taxon>Metazoa</taxon>
        <taxon>Chordata</taxon>
        <taxon>Craniata</taxon>
        <taxon>Vertebrata</taxon>
        <taxon>Euteleostomi</taxon>
        <taxon>Actinopterygii</taxon>
        <taxon>Neopterygii</taxon>
        <taxon>Teleostei</taxon>
        <taxon>Neoteleostei</taxon>
        <taxon>Acanthomorphata</taxon>
        <taxon>Ovalentaria</taxon>
        <taxon>Atherinomorphae</taxon>
        <taxon>Cyprinodontiformes</taxon>
        <taxon>Goodeidae</taxon>
        <taxon>Crenichthys</taxon>
    </lineage>
</organism>
<accession>A0AAV9SP84</accession>
<dbReference type="EMBL" id="JAHHUM010000038">
    <property type="protein sequence ID" value="KAK5623287.1"/>
    <property type="molecule type" value="Genomic_DNA"/>
</dbReference>
<sequence>MLNASPKTKTLHDRRSYEMLLTVPPSSVVFEVKQRHCRWHAAGDARLPWSLHRPSCAEMSKNRAGGRGLGRRARTKTQGRKVVPDRHRVQEDSWEDGREVSQEDGQEDGDEGAWT</sequence>
<evidence type="ECO:0000313" key="2">
    <source>
        <dbReference type="EMBL" id="KAK5623287.1"/>
    </source>
</evidence>
<evidence type="ECO:0000313" key="3">
    <source>
        <dbReference type="Proteomes" id="UP001311232"/>
    </source>
</evidence>
<reference evidence="2 3" key="1">
    <citation type="submission" date="2021-06" db="EMBL/GenBank/DDBJ databases">
        <authorList>
            <person name="Palmer J.M."/>
        </authorList>
    </citation>
    <scope>NUCLEOTIDE SEQUENCE [LARGE SCALE GENOMIC DNA]</scope>
    <source>
        <strain evidence="2 3">MEX-2019</strain>
        <tissue evidence="2">Muscle</tissue>
    </source>
</reference>
<protein>
    <submittedName>
        <fullName evidence="2">Uncharacterized protein</fullName>
    </submittedName>
</protein>
<proteinExistence type="predicted"/>
<keyword evidence="3" id="KW-1185">Reference proteome</keyword>
<feature type="compositionally biased region" description="Acidic residues" evidence="1">
    <location>
        <begin position="102"/>
        <end position="115"/>
    </location>
</feature>
<name>A0AAV9SP84_9TELE</name>
<evidence type="ECO:0000256" key="1">
    <source>
        <dbReference type="SAM" id="MobiDB-lite"/>
    </source>
</evidence>